<accession>A0ABU3I4X3</accession>
<keyword evidence="1" id="KW-0812">Transmembrane</keyword>
<proteinExistence type="predicted"/>
<reference evidence="2" key="1">
    <citation type="submission" date="2024-05" db="EMBL/GenBank/DDBJ databases">
        <title>30 novel species of actinomycetes from the DSMZ collection.</title>
        <authorList>
            <person name="Nouioui I."/>
        </authorList>
    </citation>
    <scope>NUCLEOTIDE SEQUENCE</scope>
    <source>
        <strain evidence="2">DSM 41972</strain>
    </source>
</reference>
<protein>
    <submittedName>
        <fullName evidence="2">Uncharacterized protein</fullName>
    </submittedName>
</protein>
<comment type="caution">
    <text evidence="2">The sequence shown here is derived from an EMBL/GenBank/DDBJ whole genome shotgun (WGS) entry which is preliminary data.</text>
</comment>
<dbReference type="EMBL" id="JAVSGH010000040">
    <property type="protein sequence ID" value="MDT3728003.1"/>
    <property type="molecule type" value="Genomic_DNA"/>
</dbReference>
<organism evidence="2 3">
    <name type="scientific">Streptomyces althioticus subsp. attaecolombicae</name>
    <dbReference type="NCBI Taxonomy" id="3075534"/>
    <lineage>
        <taxon>Bacteria</taxon>
        <taxon>Bacillati</taxon>
        <taxon>Actinomycetota</taxon>
        <taxon>Actinomycetes</taxon>
        <taxon>Kitasatosporales</taxon>
        <taxon>Streptomycetaceae</taxon>
        <taxon>Streptomyces</taxon>
        <taxon>Streptomyces althioticus group</taxon>
    </lineage>
</organism>
<gene>
    <name evidence="2" type="ORF">ROS62_25265</name>
</gene>
<evidence type="ECO:0000313" key="3">
    <source>
        <dbReference type="Proteomes" id="UP001181313"/>
    </source>
</evidence>
<keyword evidence="1" id="KW-0472">Membrane</keyword>
<evidence type="ECO:0000313" key="2">
    <source>
        <dbReference type="EMBL" id="MDT3728003.1"/>
    </source>
</evidence>
<dbReference type="Proteomes" id="UP001181313">
    <property type="component" value="Unassembled WGS sequence"/>
</dbReference>
<dbReference type="RefSeq" id="WP_093545618.1">
    <property type="nucleotide sequence ID" value="NZ_JAVSGH010000040.1"/>
</dbReference>
<evidence type="ECO:0000256" key="1">
    <source>
        <dbReference type="SAM" id="Phobius"/>
    </source>
</evidence>
<name>A0ABU3I4X3_9ACTN</name>
<keyword evidence="3" id="KW-1185">Reference proteome</keyword>
<sequence length="91" mass="9050">MHSANTAVVVLGAGVAAATVLAVAHAYGGSFTEATLPRAVDLALAPDWLATSAAIAAALLALVALVVRVAAPPPGARWSPWPPAEPHHATD</sequence>
<keyword evidence="1" id="KW-1133">Transmembrane helix</keyword>
<feature type="transmembrane region" description="Helical" evidence="1">
    <location>
        <begin position="50"/>
        <end position="71"/>
    </location>
</feature>